<evidence type="ECO:0000256" key="1">
    <source>
        <dbReference type="ARBA" id="ARBA00022737"/>
    </source>
</evidence>
<dbReference type="AlphaFoldDB" id="A0AAQ3QJD1"/>
<dbReference type="PANTHER" id="PTHR47942:SF16">
    <property type="entry name" value="PENTATRICOPEPTIDE REPEAT DOMAIN CONTAINING PROTEIN-RELATED"/>
    <property type="match status" value="1"/>
</dbReference>
<feature type="repeat" description="PPR" evidence="2">
    <location>
        <begin position="438"/>
        <end position="472"/>
    </location>
</feature>
<dbReference type="PANTHER" id="PTHR47942">
    <property type="entry name" value="TETRATRICOPEPTIDE REPEAT (TPR)-LIKE SUPERFAMILY PROTEIN-RELATED"/>
    <property type="match status" value="1"/>
</dbReference>
<feature type="repeat" description="PPR" evidence="2">
    <location>
        <begin position="368"/>
        <end position="402"/>
    </location>
</feature>
<dbReference type="Pfam" id="PF01535">
    <property type="entry name" value="PPR"/>
    <property type="match status" value="1"/>
</dbReference>
<proteinExistence type="predicted"/>
<sequence>MLRRLKPFSYLLPLRLLRSPVRLSHYHPKLLQTLPIPSFPSPAATSRTTLLAAPAAYPFPNPSDSESICSLLSDIPAGHPRDLDALLVRFADKLTSSLVLEVLMHHRRLGRSATLEFFSWAGFRLGFRFDDTVVEYMADFLGRRKLFDDLKWLLRTVARNNGRVSSRSVSICIRFLGRQGRVEEALSLFEVMELELKCPPDNLVFNNVLYVLCKKNFPGRSIDTALRIFCRIMQPDVYSYSNIIIGLCRFGRFENAFHVFYEMSRANLAPTRTAANVLIQQLCGGKEELVGRVSMAKCRRPYDILVPNLTVNESLGPAVQVFRIIVKLGLLPSTHVVDALVGRLCQAGKIEEAMKITEVVENRKPNCLAESYSIVIRALCEARRLDEACNLFSRMMNLGLKPKLVIYNMMIQAFCESGNVVEAQKYFEIMNKKRCEPDCATYTMLIHANCTVQNWKEAYKLLMEMVGLGWHPHSHTYNIVEGFLKKNGEFDMSVNLRRKIEVQDLCAHCKAGRLEAAYNKLNSMLAMGFDPPIYAKDAFERAFRRSAKWKKAQELLQKIDIKSFSNSQVTLKLQQL</sequence>
<dbReference type="InterPro" id="IPR011990">
    <property type="entry name" value="TPR-like_helical_dom_sf"/>
</dbReference>
<reference evidence="3 4" key="1">
    <citation type="submission" date="2023-10" db="EMBL/GenBank/DDBJ databases">
        <title>Chromosome-scale genome assembly provides insights into flower coloration mechanisms of Canna indica.</title>
        <authorList>
            <person name="Li C."/>
        </authorList>
    </citation>
    <scope>NUCLEOTIDE SEQUENCE [LARGE SCALE GENOMIC DNA]</scope>
    <source>
        <tissue evidence="3">Flower</tissue>
    </source>
</reference>
<dbReference type="NCBIfam" id="TIGR00756">
    <property type="entry name" value="PPR"/>
    <property type="match status" value="4"/>
</dbReference>
<protein>
    <recommendedName>
        <fullName evidence="5">Pentatricopeptide repeat-containing protein</fullName>
    </recommendedName>
</protein>
<accession>A0AAQ3QJD1</accession>
<evidence type="ECO:0008006" key="5">
    <source>
        <dbReference type="Google" id="ProtNLM"/>
    </source>
</evidence>
<keyword evidence="1" id="KW-0677">Repeat</keyword>
<feature type="repeat" description="PPR" evidence="2">
    <location>
        <begin position="236"/>
        <end position="270"/>
    </location>
</feature>
<dbReference type="PROSITE" id="PS51375">
    <property type="entry name" value="PPR"/>
    <property type="match status" value="4"/>
</dbReference>
<evidence type="ECO:0000313" key="4">
    <source>
        <dbReference type="Proteomes" id="UP001327560"/>
    </source>
</evidence>
<evidence type="ECO:0000313" key="3">
    <source>
        <dbReference type="EMBL" id="WOL10290.1"/>
    </source>
</evidence>
<dbReference type="Pfam" id="PF12854">
    <property type="entry name" value="PPR_1"/>
    <property type="match status" value="1"/>
</dbReference>
<dbReference type="InterPro" id="IPR002885">
    <property type="entry name" value="PPR_rpt"/>
</dbReference>
<dbReference type="Proteomes" id="UP001327560">
    <property type="component" value="Chromosome 6"/>
</dbReference>
<evidence type="ECO:0000256" key="2">
    <source>
        <dbReference type="PROSITE-ProRule" id="PRU00708"/>
    </source>
</evidence>
<dbReference type="Pfam" id="PF13041">
    <property type="entry name" value="PPR_2"/>
    <property type="match status" value="2"/>
</dbReference>
<keyword evidence="4" id="KW-1185">Reference proteome</keyword>
<gene>
    <name evidence="3" type="ORF">Cni_G19044</name>
</gene>
<organism evidence="3 4">
    <name type="scientific">Canna indica</name>
    <name type="common">Indian-shot</name>
    <dbReference type="NCBI Taxonomy" id="4628"/>
    <lineage>
        <taxon>Eukaryota</taxon>
        <taxon>Viridiplantae</taxon>
        <taxon>Streptophyta</taxon>
        <taxon>Embryophyta</taxon>
        <taxon>Tracheophyta</taxon>
        <taxon>Spermatophyta</taxon>
        <taxon>Magnoliopsida</taxon>
        <taxon>Liliopsida</taxon>
        <taxon>Zingiberales</taxon>
        <taxon>Cannaceae</taxon>
        <taxon>Canna</taxon>
    </lineage>
</organism>
<dbReference type="Gene3D" id="1.25.40.10">
    <property type="entry name" value="Tetratricopeptide repeat domain"/>
    <property type="match status" value="3"/>
</dbReference>
<feature type="repeat" description="PPR" evidence="2">
    <location>
        <begin position="403"/>
        <end position="437"/>
    </location>
</feature>
<dbReference type="EMBL" id="CP136895">
    <property type="protein sequence ID" value="WOL10290.1"/>
    <property type="molecule type" value="Genomic_DNA"/>
</dbReference>
<dbReference type="InterPro" id="IPR051222">
    <property type="entry name" value="PPR/CCM1_RNA-binding"/>
</dbReference>
<name>A0AAQ3QJD1_9LILI</name>